<dbReference type="PRINTS" id="PR00465">
    <property type="entry name" value="EP450IV"/>
</dbReference>
<dbReference type="InterPro" id="IPR001128">
    <property type="entry name" value="Cyt_P450"/>
</dbReference>
<dbReference type="Gene3D" id="3.40.309.10">
    <property type="entry name" value="Aldehyde Dehydrogenase, Chain A, domain 2"/>
    <property type="match status" value="1"/>
</dbReference>
<keyword evidence="7" id="KW-0503">Monooxygenase</keyword>
<dbReference type="InterPro" id="IPR002403">
    <property type="entry name" value="Cyt_P450_E_grp-IV"/>
</dbReference>
<feature type="binding site" description="axial binding residue" evidence="8">
    <location>
        <position position="855"/>
    </location>
    <ligand>
        <name>heme</name>
        <dbReference type="ChEBI" id="CHEBI:30413"/>
    </ligand>
    <ligandPart>
        <name>Fe</name>
        <dbReference type="ChEBI" id="CHEBI:18248"/>
    </ligandPart>
</feature>
<organism evidence="10 11">
    <name type="scientific">Fusarium flagelliforme</name>
    <dbReference type="NCBI Taxonomy" id="2675880"/>
    <lineage>
        <taxon>Eukaryota</taxon>
        <taxon>Fungi</taxon>
        <taxon>Dikarya</taxon>
        <taxon>Ascomycota</taxon>
        <taxon>Pezizomycotina</taxon>
        <taxon>Sordariomycetes</taxon>
        <taxon>Hypocreomycetidae</taxon>
        <taxon>Hypocreales</taxon>
        <taxon>Nectriaceae</taxon>
        <taxon>Fusarium</taxon>
        <taxon>Fusarium incarnatum-equiseti species complex</taxon>
    </lineage>
</organism>
<proteinExistence type="inferred from homology"/>
<evidence type="ECO:0000256" key="7">
    <source>
        <dbReference type="ARBA" id="ARBA00023033"/>
    </source>
</evidence>
<keyword evidence="6 8" id="KW-0408">Iron</keyword>
<dbReference type="GO" id="GO:0020037">
    <property type="term" value="F:heme binding"/>
    <property type="evidence" value="ECO:0007669"/>
    <property type="project" value="InterPro"/>
</dbReference>
<dbReference type="SUPFAM" id="SSF53720">
    <property type="entry name" value="ALDH-like"/>
    <property type="match status" value="1"/>
</dbReference>
<keyword evidence="3 8" id="KW-0349">Heme</keyword>
<dbReference type="GO" id="GO:0016620">
    <property type="term" value="F:oxidoreductase activity, acting on the aldehyde or oxo group of donors, NAD or NADP as acceptor"/>
    <property type="evidence" value="ECO:0007669"/>
    <property type="project" value="InterPro"/>
</dbReference>
<dbReference type="GO" id="GO:0016705">
    <property type="term" value="F:oxidoreductase activity, acting on paired donors, with incorporation or reduction of molecular oxygen"/>
    <property type="evidence" value="ECO:0007669"/>
    <property type="project" value="InterPro"/>
</dbReference>
<dbReference type="InterPro" id="IPR036396">
    <property type="entry name" value="Cyt_P450_sf"/>
</dbReference>
<evidence type="ECO:0000313" key="11">
    <source>
        <dbReference type="Proteomes" id="UP000265631"/>
    </source>
</evidence>
<protein>
    <submittedName>
        <fullName evidence="10">Aldehyde dehydrogenase family 3 member b1</fullName>
    </submittedName>
</protein>
<evidence type="ECO:0000259" key="9">
    <source>
        <dbReference type="Pfam" id="PF00171"/>
    </source>
</evidence>
<dbReference type="InterPro" id="IPR017972">
    <property type="entry name" value="Cyt_P450_CS"/>
</dbReference>
<dbReference type="GO" id="GO:0004497">
    <property type="term" value="F:monooxygenase activity"/>
    <property type="evidence" value="ECO:0007669"/>
    <property type="project" value="UniProtKB-KW"/>
</dbReference>
<evidence type="ECO:0000256" key="6">
    <source>
        <dbReference type="ARBA" id="ARBA00023004"/>
    </source>
</evidence>
<evidence type="ECO:0000256" key="8">
    <source>
        <dbReference type="PIRSR" id="PIRSR602403-1"/>
    </source>
</evidence>
<dbReference type="Proteomes" id="UP000265631">
    <property type="component" value="Unassembled WGS sequence"/>
</dbReference>
<name>A0A395N3H1_9HYPO</name>
<dbReference type="STRING" id="2594813.A0A395N3H1"/>
<accession>A0A395N3H1</accession>
<dbReference type="SUPFAM" id="SSF48264">
    <property type="entry name" value="Cytochrome P450"/>
    <property type="match status" value="1"/>
</dbReference>
<dbReference type="InterPro" id="IPR016161">
    <property type="entry name" value="Ald_DH/histidinol_DH"/>
</dbReference>
<dbReference type="PROSITE" id="PS00086">
    <property type="entry name" value="CYTOCHROME_P450"/>
    <property type="match status" value="1"/>
</dbReference>
<evidence type="ECO:0000256" key="1">
    <source>
        <dbReference type="ARBA" id="ARBA00001971"/>
    </source>
</evidence>
<comment type="caution">
    <text evidence="10">The sequence shown here is derived from an EMBL/GenBank/DDBJ whole genome shotgun (WGS) entry which is preliminary data.</text>
</comment>
<dbReference type="InterPro" id="IPR016162">
    <property type="entry name" value="Ald_DH_N"/>
</dbReference>
<dbReference type="PANTHER" id="PTHR46206:SF1">
    <property type="entry name" value="P450, PUTATIVE (EUROFUNG)-RELATED"/>
    <property type="match status" value="1"/>
</dbReference>
<evidence type="ECO:0000313" key="10">
    <source>
        <dbReference type="EMBL" id="RFN54676.1"/>
    </source>
</evidence>
<dbReference type="Pfam" id="PF00171">
    <property type="entry name" value="Aldedh"/>
    <property type="match status" value="1"/>
</dbReference>
<evidence type="ECO:0000256" key="4">
    <source>
        <dbReference type="ARBA" id="ARBA00022723"/>
    </source>
</evidence>
<evidence type="ECO:0000256" key="5">
    <source>
        <dbReference type="ARBA" id="ARBA00023002"/>
    </source>
</evidence>
<sequence length="913" mass="101008">MAKQFSAIRSAAVDGRLHNPIYRKDQLRFLHSSLADNAASIQDAIAKDSKNQTSEVKVEYCLALQTIADAYNSINPDQQLEEEYSVKKGQDDVTAREPVGVVIIEPANHAWFYGVISALAVAIAAGNCVIVQSENSLRETPKLVLNLIQNSLDRDIFATSTQPITPEDLNTPHILVSQNGSTGPILRNHLVSDPQAPVIAFVERDADIASAAQALVSARFSLQGKAPYAPDVVLVNEWVKKDLLKALVQKSTEVLAAPAKARSVKTGLSREVEKDDSVHVVLSGSNGVILDVQNRSSSLLKQKVEETTLIVHSVTSMDDAIDASRDIGSLAAAYVFTTPSMAKYTCQFLDTAVSYVNQIPTQLLYSPIAPAGSPPQANTNAIYTEDLFSRPKPKYLSKSSTDEKLTKILGTSTASDLRALEVEATRRLPEMKRRLKGTQLGFFEQVQYHQDSSHRALNIALLAYLVKVFQANLSKSGLICAFTLPFSRPEILLPQTHIRWIISRNDKVLSPTPVQHEIIGVKYAFLNASIEKDFVAYDILHVKLNRHLPRMVPMLMEELASSVDEAFGPDTEWREIQAFLLVRRVLLKLTTLMVFGGSLSDSEGLLENLSKFSTAVVPSAVALSLFPPFLQPISSRLTSIFNRIYMRRALRTIRPEIERRITAMGVGNLEDIPQDNVLTWHIEQALRKKEPREGLSDVIACRVFATMFAALESTTLTMTHTLFNLCATDQAKEVWKALEEEGRYAFSAKVDQSTVNSLKYADSAIKETLRLHTAIKALSVQVMQPAGLDLKGYNIHLPQGSRVSVSVWGIHHDEDIYPAANNYEAFRFVQDGGNKDSLLSPSENYLSFGLGKHSCPGRNFAAIATKLFLAYLAVHYDVEAVHERPIFISLGHLPLPPVRGRLKIRRKKNPGQD</sequence>
<dbReference type="Pfam" id="PF00067">
    <property type="entry name" value="p450"/>
    <property type="match status" value="1"/>
</dbReference>
<evidence type="ECO:0000256" key="3">
    <source>
        <dbReference type="ARBA" id="ARBA00022617"/>
    </source>
</evidence>
<keyword evidence="11" id="KW-1185">Reference proteome</keyword>
<gene>
    <name evidence="10" type="ORF">FIE12Z_1021</name>
</gene>
<dbReference type="GO" id="GO:0005506">
    <property type="term" value="F:iron ion binding"/>
    <property type="evidence" value="ECO:0007669"/>
    <property type="project" value="InterPro"/>
</dbReference>
<feature type="domain" description="Aldehyde dehydrogenase" evidence="9">
    <location>
        <begin position="19"/>
        <end position="136"/>
    </location>
</feature>
<comment type="cofactor">
    <cofactor evidence="1 8">
        <name>heme</name>
        <dbReference type="ChEBI" id="CHEBI:30413"/>
    </cofactor>
</comment>
<comment type="similarity">
    <text evidence="2">Belongs to the cytochrome P450 family.</text>
</comment>
<dbReference type="AlphaFoldDB" id="A0A395N3H1"/>
<keyword evidence="4 8" id="KW-0479">Metal-binding</keyword>
<keyword evidence="5" id="KW-0560">Oxidoreductase</keyword>
<dbReference type="InterPro" id="IPR016163">
    <property type="entry name" value="Ald_DH_C"/>
</dbReference>
<dbReference type="Gene3D" id="3.40.605.10">
    <property type="entry name" value="Aldehyde Dehydrogenase, Chain A, domain 1"/>
    <property type="match status" value="1"/>
</dbReference>
<dbReference type="InterPro" id="IPR015590">
    <property type="entry name" value="Aldehyde_DH_dom"/>
</dbReference>
<dbReference type="EMBL" id="PXXK01000021">
    <property type="protein sequence ID" value="RFN54676.1"/>
    <property type="molecule type" value="Genomic_DNA"/>
</dbReference>
<dbReference type="Gene3D" id="1.10.630.10">
    <property type="entry name" value="Cytochrome P450"/>
    <property type="match status" value="1"/>
</dbReference>
<dbReference type="PANTHER" id="PTHR46206">
    <property type="entry name" value="CYTOCHROME P450"/>
    <property type="match status" value="1"/>
</dbReference>
<evidence type="ECO:0000256" key="2">
    <source>
        <dbReference type="ARBA" id="ARBA00010617"/>
    </source>
</evidence>
<dbReference type="CDD" id="cd11041">
    <property type="entry name" value="CYP503A1-like"/>
    <property type="match status" value="1"/>
</dbReference>
<reference evidence="10 11" key="1">
    <citation type="journal article" date="2018" name="PLoS Pathog.">
        <title>Evolution of structural diversity of trichothecenes, a family of toxins produced by plant pathogenic and entomopathogenic fungi.</title>
        <authorList>
            <person name="Proctor R.H."/>
            <person name="McCormick S.P."/>
            <person name="Kim H.S."/>
            <person name="Cardoza R.E."/>
            <person name="Stanley A.M."/>
            <person name="Lindo L."/>
            <person name="Kelly A."/>
            <person name="Brown D.W."/>
            <person name="Lee T."/>
            <person name="Vaughan M.M."/>
            <person name="Alexander N.J."/>
            <person name="Busman M."/>
            <person name="Gutierrez S."/>
        </authorList>
    </citation>
    <scope>NUCLEOTIDE SEQUENCE [LARGE SCALE GENOMIC DNA]</scope>
    <source>
        <strain evidence="10 11">NRRL 13405</strain>
    </source>
</reference>